<keyword evidence="2 3" id="KW-0732">Signal</keyword>
<dbReference type="GO" id="GO:0003796">
    <property type="term" value="F:lysozyme activity"/>
    <property type="evidence" value="ECO:0007669"/>
    <property type="project" value="InterPro"/>
</dbReference>
<comment type="similarity">
    <text evidence="1">Belongs to the glycosyl hydrolase 25 family.</text>
</comment>
<proteinExistence type="inferred from homology"/>
<dbReference type="SUPFAM" id="SSF51445">
    <property type="entry name" value="(Trans)glycosidases"/>
    <property type="match status" value="1"/>
</dbReference>
<protein>
    <recommendedName>
        <fullName evidence="6">Lysozyme</fullName>
    </recommendedName>
</protein>
<dbReference type="GO" id="GO:0007165">
    <property type="term" value="P:signal transduction"/>
    <property type="evidence" value="ECO:0007669"/>
    <property type="project" value="TreeGrafter"/>
</dbReference>
<dbReference type="GO" id="GO:0016998">
    <property type="term" value="P:cell wall macromolecule catabolic process"/>
    <property type="evidence" value="ECO:0007669"/>
    <property type="project" value="InterPro"/>
</dbReference>
<evidence type="ECO:0000313" key="5">
    <source>
        <dbReference type="Proteomes" id="UP001177023"/>
    </source>
</evidence>
<dbReference type="InterPro" id="IPR002053">
    <property type="entry name" value="Glyco_hydro_25"/>
</dbReference>
<evidence type="ECO:0000256" key="1">
    <source>
        <dbReference type="ARBA" id="ARBA00010646"/>
    </source>
</evidence>
<dbReference type="PROSITE" id="PS51904">
    <property type="entry name" value="GLYCOSYL_HYDROL_F25_2"/>
    <property type="match status" value="1"/>
</dbReference>
<dbReference type="PANTHER" id="PTHR23208:SF36">
    <property type="entry name" value="LYSOZYME-RELATED"/>
    <property type="match status" value="1"/>
</dbReference>
<accession>A0AA36CZI6</accession>
<dbReference type="CDD" id="cd06416">
    <property type="entry name" value="GH25_Lys1-like"/>
    <property type="match status" value="1"/>
</dbReference>
<keyword evidence="5" id="KW-1185">Reference proteome</keyword>
<organism evidence="4 5">
    <name type="scientific">Mesorhabditis spiculigera</name>
    <dbReference type="NCBI Taxonomy" id="96644"/>
    <lineage>
        <taxon>Eukaryota</taxon>
        <taxon>Metazoa</taxon>
        <taxon>Ecdysozoa</taxon>
        <taxon>Nematoda</taxon>
        <taxon>Chromadorea</taxon>
        <taxon>Rhabditida</taxon>
        <taxon>Rhabditina</taxon>
        <taxon>Rhabditomorpha</taxon>
        <taxon>Rhabditoidea</taxon>
        <taxon>Rhabditidae</taxon>
        <taxon>Mesorhabditinae</taxon>
        <taxon>Mesorhabditis</taxon>
    </lineage>
</organism>
<dbReference type="PANTHER" id="PTHR23208">
    <property type="entry name" value="LYSOZYME PROTEIN"/>
    <property type="match status" value="1"/>
</dbReference>
<feature type="chain" id="PRO_5041276696" description="Lysozyme" evidence="3">
    <location>
        <begin position="17"/>
        <end position="211"/>
    </location>
</feature>
<evidence type="ECO:0000256" key="2">
    <source>
        <dbReference type="ARBA" id="ARBA00022729"/>
    </source>
</evidence>
<name>A0AA36CZI6_9BILA</name>
<comment type="caution">
    <text evidence="4">The sequence shown here is derived from an EMBL/GenBank/DDBJ whole genome shotgun (WGS) entry which is preliminary data.</text>
</comment>
<reference evidence="4" key="1">
    <citation type="submission" date="2023-06" db="EMBL/GenBank/DDBJ databases">
        <authorList>
            <person name="Delattre M."/>
        </authorList>
    </citation>
    <scope>NUCLEOTIDE SEQUENCE</scope>
    <source>
        <strain evidence="4">AF72</strain>
    </source>
</reference>
<dbReference type="GO" id="GO:0009253">
    <property type="term" value="P:peptidoglycan catabolic process"/>
    <property type="evidence" value="ECO:0007669"/>
    <property type="project" value="InterPro"/>
</dbReference>
<dbReference type="EMBL" id="CATQJA010002648">
    <property type="protein sequence ID" value="CAJ0577101.1"/>
    <property type="molecule type" value="Genomic_DNA"/>
</dbReference>
<feature type="non-terminal residue" evidence="4">
    <location>
        <position position="1"/>
    </location>
</feature>
<dbReference type="InterPro" id="IPR017853">
    <property type="entry name" value="GH"/>
</dbReference>
<gene>
    <name evidence="4" type="ORF">MSPICULIGERA_LOCUS15380</name>
</gene>
<evidence type="ECO:0000256" key="3">
    <source>
        <dbReference type="SAM" id="SignalP"/>
    </source>
</evidence>
<dbReference type="Gene3D" id="3.20.20.80">
    <property type="entry name" value="Glycosidases"/>
    <property type="match status" value="1"/>
</dbReference>
<dbReference type="GO" id="GO:0045087">
    <property type="term" value="P:innate immune response"/>
    <property type="evidence" value="ECO:0007669"/>
    <property type="project" value="TreeGrafter"/>
</dbReference>
<evidence type="ECO:0000313" key="4">
    <source>
        <dbReference type="EMBL" id="CAJ0577101.1"/>
    </source>
</evidence>
<feature type="signal peptide" evidence="3">
    <location>
        <begin position="1"/>
        <end position="16"/>
    </location>
</feature>
<dbReference type="Pfam" id="PF01183">
    <property type="entry name" value="Glyco_hydro_25"/>
    <property type="match status" value="1"/>
</dbReference>
<dbReference type="InterPro" id="IPR051595">
    <property type="entry name" value="GH25_Enzymes"/>
</dbReference>
<evidence type="ECO:0008006" key="6">
    <source>
        <dbReference type="Google" id="ProtNLM"/>
    </source>
</evidence>
<sequence length="211" mass="23221">MRLALISLLLIPGVFSKLGWDGIQAVTVSGFECLKKNGYEFLIARVGRSNQLIDEVGIQNIINARKAGWTDVDGYIYPCTSSSCSSGAVQVEKVINELKAKGAKVGRLWMDIEGTWPKDTKHNQEFIEGMLTQATKMGVEVGMYAAHYDYPEITGNWAGAAKYPLWWANYNGQANLDHFVAFGGWSKPTIHQYKGTTAGPCGVSMDLNYKA</sequence>
<dbReference type="AlphaFoldDB" id="A0AA36CZI6"/>
<dbReference type="Proteomes" id="UP001177023">
    <property type="component" value="Unassembled WGS sequence"/>
</dbReference>